<evidence type="ECO:0000256" key="11">
    <source>
        <dbReference type="ARBA" id="ARBA00023080"/>
    </source>
</evidence>
<evidence type="ECO:0000256" key="7">
    <source>
        <dbReference type="ARBA" id="ARBA00022741"/>
    </source>
</evidence>
<keyword evidence="6" id="KW-0479">Metal-binding</keyword>
<dbReference type="EMBL" id="MCFL01000029">
    <property type="protein sequence ID" value="ORZ34340.1"/>
    <property type="molecule type" value="Genomic_DNA"/>
</dbReference>
<dbReference type="PANTHER" id="PTHR28213:SF1">
    <property type="entry name" value="IMP-SPECIFIC 5'-NUCLEOTIDASE 1"/>
    <property type="match status" value="1"/>
</dbReference>
<comment type="caution">
    <text evidence="13">The sequence shown here is derived from an EMBL/GenBank/DDBJ whole genome shotgun (WGS) entry which is preliminary data.</text>
</comment>
<evidence type="ECO:0000256" key="2">
    <source>
        <dbReference type="ARBA" id="ARBA00005307"/>
    </source>
</evidence>
<evidence type="ECO:0000256" key="1">
    <source>
        <dbReference type="ARBA" id="ARBA00001946"/>
    </source>
</evidence>
<evidence type="ECO:0000256" key="3">
    <source>
        <dbReference type="ARBA" id="ARBA00011881"/>
    </source>
</evidence>
<keyword evidence="8" id="KW-0378">Hydrolase</keyword>
<keyword evidence="9" id="KW-0067">ATP-binding</keyword>
<evidence type="ECO:0000313" key="13">
    <source>
        <dbReference type="EMBL" id="ORZ34340.1"/>
    </source>
</evidence>
<dbReference type="STRING" id="765915.A0A1Y2HIC3"/>
<sequence length="523" mass="57020">MSNFYSAHRVNYSLRAHKRDAFIEFIKSQLLGPFSLHIRPLTAREVSSLVPESPATLTAPLSSDLAADMSAHSSMSDLSMLAPANDQSAIRDHYASVFASLERLVKDHQLEQDKKKPESRLQMLVPTLGKFFTGLPLREAFLAHDDKLALSARRHVPPSFNEIRAILNTAQLMALAPSIQLITFDGDVTLYDDGCNLESDSIMVQLLVSLLTFTDLNVAIVTAAGYVEAEKYEHRLRGLLDGFQHYKLPAEAVTKFWVMGGECNYLFRCRADYHLESVQMPFLPETYFHHTLARRSSDVNLAAAFVAGSTASGNGSDSGGNLPALASTASGATSSAASHTHASNSEAAAILSTPMPNDQAVTRLLDVAEQVLHRCHANMRLPGKVIRKPRAVGIIPNAGEKMTREQLDECVLSLQHALQLWQRAKGTAIPFCAFNGGSDVWVDIGNKLIGVKIVAEYIGVHAANIVHVGDQFLSTGNDYAARRGCPTLWIASPKETAEALRELIGMMRSEGRKEVGGEVQMTG</sequence>
<evidence type="ECO:0000256" key="12">
    <source>
        <dbReference type="ARBA" id="ARBA00047413"/>
    </source>
</evidence>
<dbReference type="GO" id="GO:0008253">
    <property type="term" value="F:5'-nucleotidase activity"/>
    <property type="evidence" value="ECO:0007669"/>
    <property type="project" value="InterPro"/>
</dbReference>
<evidence type="ECO:0000256" key="9">
    <source>
        <dbReference type="ARBA" id="ARBA00022840"/>
    </source>
</evidence>
<organism evidence="13 14">
    <name type="scientific">Catenaria anguillulae PL171</name>
    <dbReference type="NCBI Taxonomy" id="765915"/>
    <lineage>
        <taxon>Eukaryota</taxon>
        <taxon>Fungi</taxon>
        <taxon>Fungi incertae sedis</taxon>
        <taxon>Blastocladiomycota</taxon>
        <taxon>Blastocladiomycetes</taxon>
        <taxon>Blastocladiales</taxon>
        <taxon>Catenariaceae</taxon>
        <taxon>Catenaria</taxon>
    </lineage>
</organism>
<dbReference type="OrthoDB" id="185373at2759"/>
<evidence type="ECO:0000256" key="8">
    <source>
        <dbReference type="ARBA" id="ARBA00022801"/>
    </source>
</evidence>
<dbReference type="AlphaFoldDB" id="A0A1Y2HIC3"/>
<keyword evidence="10" id="KW-0460">Magnesium</keyword>
<comment type="subunit">
    <text evidence="3">Homotetramer.</text>
</comment>
<dbReference type="GO" id="GO:0005524">
    <property type="term" value="F:ATP binding"/>
    <property type="evidence" value="ECO:0007669"/>
    <property type="project" value="UniProtKB-KW"/>
</dbReference>
<dbReference type="PANTHER" id="PTHR28213">
    <property type="entry name" value="IMP-SPECIFIC 5'-NUCLEOTIDASE 1"/>
    <property type="match status" value="1"/>
</dbReference>
<evidence type="ECO:0000256" key="4">
    <source>
        <dbReference type="ARBA" id="ARBA00012894"/>
    </source>
</evidence>
<keyword evidence="14" id="KW-1185">Reference proteome</keyword>
<evidence type="ECO:0000313" key="14">
    <source>
        <dbReference type="Proteomes" id="UP000193411"/>
    </source>
</evidence>
<dbReference type="InterPro" id="IPR036412">
    <property type="entry name" value="HAD-like_sf"/>
</dbReference>
<dbReference type="GO" id="GO:0000287">
    <property type="term" value="F:magnesium ion binding"/>
    <property type="evidence" value="ECO:0007669"/>
    <property type="project" value="InterPro"/>
</dbReference>
<comment type="similarity">
    <text evidence="2">Belongs to the ISN1 family.</text>
</comment>
<reference evidence="13 14" key="1">
    <citation type="submission" date="2016-07" db="EMBL/GenBank/DDBJ databases">
        <title>Pervasive Adenine N6-methylation of Active Genes in Fungi.</title>
        <authorList>
            <consortium name="DOE Joint Genome Institute"/>
            <person name="Mondo S.J."/>
            <person name="Dannebaum R.O."/>
            <person name="Kuo R.C."/>
            <person name="Labutti K."/>
            <person name="Haridas S."/>
            <person name="Kuo A."/>
            <person name="Salamov A."/>
            <person name="Ahrendt S.R."/>
            <person name="Lipzen A."/>
            <person name="Sullivan W."/>
            <person name="Andreopoulos W.B."/>
            <person name="Clum A."/>
            <person name="Lindquist E."/>
            <person name="Daum C."/>
            <person name="Ramamoorthy G.K."/>
            <person name="Gryganskyi A."/>
            <person name="Culley D."/>
            <person name="Magnuson J.K."/>
            <person name="James T.Y."/>
            <person name="O'Malley M.A."/>
            <person name="Stajich J.E."/>
            <person name="Spatafora J.W."/>
            <person name="Visel A."/>
            <person name="Grigoriev I.V."/>
        </authorList>
    </citation>
    <scope>NUCLEOTIDE SEQUENCE [LARGE SCALE GENOMIC DNA]</scope>
    <source>
        <strain evidence="13 14">PL171</strain>
    </source>
</reference>
<keyword evidence="7" id="KW-0547">Nucleotide-binding</keyword>
<dbReference type="GO" id="GO:0009117">
    <property type="term" value="P:nucleotide metabolic process"/>
    <property type="evidence" value="ECO:0007669"/>
    <property type="project" value="UniProtKB-KW"/>
</dbReference>
<dbReference type="SUPFAM" id="SSF56784">
    <property type="entry name" value="HAD-like"/>
    <property type="match status" value="1"/>
</dbReference>
<dbReference type="GO" id="GO:0071592">
    <property type="term" value="P:nicotinic acid riboside biosynthetic process"/>
    <property type="evidence" value="ECO:0007669"/>
    <property type="project" value="TreeGrafter"/>
</dbReference>
<dbReference type="InterPro" id="IPR009453">
    <property type="entry name" value="ISN1"/>
</dbReference>
<accession>A0A1Y2HIC3</accession>
<dbReference type="Proteomes" id="UP000193411">
    <property type="component" value="Unassembled WGS sequence"/>
</dbReference>
<dbReference type="GO" id="GO:0006190">
    <property type="term" value="P:inosine salvage"/>
    <property type="evidence" value="ECO:0007669"/>
    <property type="project" value="InterPro"/>
</dbReference>
<evidence type="ECO:0000256" key="6">
    <source>
        <dbReference type="ARBA" id="ARBA00022723"/>
    </source>
</evidence>
<dbReference type="GO" id="GO:0071590">
    <property type="term" value="P:nicotinamide riboside biosynthetic process"/>
    <property type="evidence" value="ECO:0007669"/>
    <property type="project" value="TreeGrafter"/>
</dbReference>
<evidence type="ECO:0000256" key="10">
    <source>
        <dbReference type="ARBA" id="ARBA00022842"/>
    </source>
</evidence>
<protein>
    <recommendedName>
        <fullName evidence="5">IMP-specific 5'-nucleotidase 1</fullName>
        <ecNumber evidence="4">3.1.3.99</ecNumber>
    </recommendedName>
</protein>
<evidence type="ECO:0000256" key="5">
    <source>
        <dbReference type="ARBA" id="ARBA00015544"/>
    </source>
</evidence>
<comment type="catalytic activity">
    <reaction evidence="12">
        <text>IMP + H2O = inosine + phosphate</text>
        <dbReference type="Rhea" id="RHEA:27718"/>
        <dbReference type="ChEBI" id="CHEBI:15377"/>
        <dbReference type="ChEBI" id="CHEBI:17596"/>
        <dbReference type="ChEBI" id="CHEBI:43474"/>
        <dbReference type="ChEBI" id="CHEBI:58053"/>
        <dbReference type="EC" id="3.1.3.99"/>
    </reaction>
</comment>
<dbReference type="EC" id="3.1.3.99" evidence="4"/>
<dbReference type="Pfam" id="PF06437">
    <property type="entry name" value="ISN1"/>
    <property type="match status" value="2"/>
</dbReference>
<keyword evidence="11" id="KW-0546">Nucleotide metabolism</keyword>
<gene>
    <name evidence="13" type="ORF">BCR44DRAFT_1461896</name>
</gene>
<proteinExistence type="inferred from homology"/>
<name>A0A1Y2HIC3_9FUNG</name>
<comment type="cofactor">
    <cofactor evidence="1">
        <name>Mg(2+)</name>
        <dbReference type="ChEBI" id="CHEBI:18420"/>
    </cofactor>
</comment>